<keyword evidence="2 6" id="KW-0813">Transport</keyword>
<dbReference type="GO" id="GO:0005345">
    <property type="term" value="F:purine nucleobase transmembrane transporter activity"/>
    <property type="evidence" value="ECO:0007669"/>
    <property type="project" value="UniProtKB-UniRule"/>
</dbReference>
<feature type="transmembrane region" description="Helical" evidence="6">
    <location>
        <begin position="282"/>
        <end position="305"/>
    </location>
</feature>
<proteinExistence type="inferred from homology"/>
<dbReference type="AlphaFoldDB" id="A0A2P5ATU8"/>
<dbReference type="Proteomes" id="UP000237105">
    <property type="component" value="Unassembled WGS sequence"/>
</dbReference>
<dbReference type="GO" id="GO:0015211">
    <property type="term" value="F:purine nucleoside transmembrane transporter activity"/>
    <property type="evidence" value="ECO:0007669"/>
    <property type="project" value="UniProtKB-UniRule"/>
</dbReference>
<keyword evidence="3 6" id="KW-0812">Transmembrane</keyword>
<evidence type="ECO:0000313" key="7">
    <source>
        <dbReference type="EMBL" id="PON39964.1"/>
    </source>
</evidence>
<evidence type="ECO:0000256" key="4">
    <source>
        <dbReference type="ARBA" id="ARBA00022989"/>
    </source>
</evidence>
<evidence type="ECO:0000256" key="3">
    <source>
        <dbReference type="ARBA" id="ARBA00022692"/>
    </source>
</evidence>
<dbReference type="OrthoDB" id="1717816at2759"/>
<dbReference type="PANTHER" id="PTHR31376">
    <property type="entry name" value="OS09G0467300 PROTEIN-RELATED"/>
    <property type="match status" value="1"/>
</dbReference>
<evidence type="ECO:0000256" key="5">
    <source>
        <dbReference type="ARBA" id="ARBA00023136"/>
    </source>
</evidence>
<sequence>MGKAQDVQLHIVVQEVKGANSLESTNFTHQSTISQPKVSKSWLRVAVYTLFVLSGQSAAILLGRLYYDEGGKSKWLATLVQLIGFPVLIPYYCISSSKKTAKNNVEKTRPSSLVLASIYVSLGLLLAADSVLYSTGLLYLPVSMFSLICVSQLAFNAFFSFLLNSQKFTPYIINSLFLLTVSSSLLMFNTNSEIPSGISRDKYTVGLVCTIGSSAGYGLMLSLTQLSFQKVLKTETFRAVLEMMIYQSLAASSATVLGLFISGEWKGLKREMEEFEPGMSSYFVILGSTAMAWQIFTVGTIGLIFEVSSLFSNVISVLGLPFVTVLAVIFFHDAMDGLKATAMLLALWGFASYIYQHYLDDSEGKVQNNGNADNNNVKEISLIPLLKEVSH</sequence>
<dbReference type="InterPro" id="IPR030182">
    <property type="entry name" value="PUP_plant"/>
</dbReference>
<evidence type="ECO:0000256" key="1">
    <source>
        <dbReference type="ARBA" id="ARBA00006213"/>
    </source>
</evidence>
<keyword evidence="8" id="KW-1185">Reference proteome</keyword>
<dbReference type="GO" id="GO:0016020">
    <property type="term" value="C:membrane"/>
    <property type="evidence" value="ECO:0007669"/>
    <property type="project" value="UniProtKB-SubCell"/>
</dbReference>
<dbReference type="Pfam" id="PF16913">
    <property type="entry name" value="PUNUT"/>
    <property type="match status" value="1"/>
</dbReference>
<evidence type="ECO:0000313" key="8">
    <source>
        <dbReference type="Proteomes" id="UP000237105"/>
    </source>
</evidence>
<evidence type="ECO:0000256" key="2">
    <source>
        <dbReference type="ARBA" id="ARBA00022448"/>
    </source>
</evidence>
<keyword evidence="5 6" id="KW-0472">Membrane</keyword>
<dbReference type="PANTHER" id="PTHR31376:SF17">
    <property type="entry name" value="PURINE PERMEASE 21-RELATED"/>
    <property type="match status" value="1"/>
</dbReference>
<feature type="transmembrane region" description="Helical" evidence="6">
    <location>
        <begin position="45"/>
        <end position="67"/>
    </location>
</feature>
<comment type="similarity">
    <text evidence="1 6">Belongs to the purine permeases (TC 2.A.7.14) family.</text>
</comment>
<feature type="transmembrane region" description="Helical" evidence="6">
    <location>
        <begin position="113"/>
        <end position="132"/>
    </location>
</feature>
<feature type="transmembrane region" description="Helical" evidence="6">
    <location>
        <begin position="337"/>
        <end position="355"/>
    </location>
</feature>
<accession>A0A2P5ATU8</accession>
<comment type="caution">
    <text evidence="7">The sequence shown here is derived from an EMBL/GenBank/DDBJ whole genome shotgun (WGS) entry which is preliminary data.</text>
</comment>
<feature type="transmembrane region" description="Helical" evidence="6">
    <location>
        <begin position="73"/>
        <end position="93"/>
    </location>
</feature>
<reference evidence="8" key="1">
    <citation type="submission" date="2016-06" db="EMBL/GenBank/DDBJ databases">
        <title>Parallel loss of symbiosis genes in relatives of nitrogen-fixing non-legume Parasponia.</title>
        <authorList>
            <person name="Van Velzen R."/>
            <person name="Holmer R."/>
            <person name="Bu F."/>
            <person name="Rutten L."/>
            <person name="Van Zeijl A."/>
            <person name="Liu W."/>
            <person name="Santuari L."/>
            <person name="Cao Q."/>
            <person name="Sharma T."/>
            <person name="Shen D."/>
            <person name="Roswanjaya Y."/>
            <person name="Wardhani T."/>
            <person name="Kalhor M.S."/>
            <person name="Jansen J."/>
            <person name="Van den Hoogen J."/>
            <person name="Gungor B."/>
            <person name="Hartog M."/>
            <person name="Hontelez J."/>
            <person name="Verver J."/>
            <person name="Yang W.-C."/>
            <person name="Schijlen E."/>
            <person name="Repin R."/>
            <person name="Schilthuizen M."/>
            <person name="Schranz E."/>
            <person name="Heidstra R."/>
            <person name="Miyata K."/>
            <person name="Fedorova E."/>
            <person name="Kohlen W."/>
            <person name="Bisseling T."/>
            <person name="Smit S."/>
            <person name="Geurts R."/>
        </authorList>
    </citation>
    <scope>NUCLEOTIDE SEQUENCE [LARGE SCALE GENOMIC DNA]</scope>
    <source>
        <strain evidence="8">cv. WU1-14</strain>
    </source>
</reference>
<feature type="transmembrane region" description="Helical" evidence="6">
    <location>
        <begin position="171"/>
        <end position="191"/>
    </location>
</feature>
<evidence type="ECO:0000256" key="6">
    <source>
        <dbReference type="RuleBase" id="RU368015"/>
    </source>
</evidence>
<dbReference type="EMBL" id="JXTB01000450">
    <property type="protein sequence ID" value="PON39964.1"/>
    <property type="molecule type" value="Genomic_DNA"/>
</dbReference>
<feature type="transmembrane region" description="Helical" evidence="6">
    <location>
        <begin position="310"/>
        <end position="331"/>
    </location>
</feature>
<keyword evidence="4 6" id="KW-1133">Transmembrane helix</keyword>
<feature type="transmembrane region" description="Helical" evidence="6">
    <location>
        <begin position="203"/>
        <end position="223"/>
    </location>
</feature>
<organism evidence="7 8">
    <name type="scientific">Parasponia andersonii</name>
    <name type="common">Sponia andersonii</name>
    <dbReference type="NCBI Taxonomy" id="3476"/>
    <lineage>
        <taxon>Eukaryota</taxon>
        <taxon>Viridiplantae</taxon>
        <taxon>Streptophyta</taxon>
        <taxon>Embryophyta</taxon>
        <taxon>Tracheophyta</taxon>
        <taxon>Spermatophyta</taxon>
        <taxon>Magnoliopsida</taxon>
        <taxon>eudicotyledons</taxon>
        <taxon>Gunneridae</taxon>
        <taxon>Pentapetalae</taxon>
        <taxon>rosids</taxon>
        <taxon>fabids</taxon>
        <taxon>Rosales</taxon>
        <taxon>Cannabaceae</taxon>
        <taxon>Parasponia</taxon>
    </lineage>
</organism>
<feature type="transmembrane region" description="Helical" evidence="6">
    <location>
        <begin position="244"/>
        <end position="262"/>
    </location>
</feature>
<name>A0A2P5ATU8_PARAD</name>
<comment type="subcellular location">
    <subcellularLocation>
        <location evidence="6">Membrane</location>
        <topology evidence="6">Multi-pass membrane protein</topology>
    </subcellularLocation>
</comment>
<feature type="transmembrane region" description="Helical" evidence="6">
    <location>
        <begin position="138"/>
        <end position="159"/>
    </location>
</feature>
<gene>
    <name evidence="7" type="ORF">PanWU01x14_301050</name>
</gene>
<protein>
    <recommendedName>
        <fullName evidence="6">Probable purine permease</fullName>
    </recommendedName>
</protein>
<dbReference type="STRING" id="3476.A0A2P5ATU8"/>